<feature type="transmembrane region" description="Helical" evidence="8">
    <location>
        <begin position="113"/>
        <end position="131"/>
    </location>
</feature>
<feature type="transmembrane region" description="Helical" evidence="8">
    <location>
        <begin position="208"/>
        <end position="228"/>
    </location>
</feature>
<accession>D0LJG6</accession>
<feature type="transmembrane region" description="Helical" evidence="8">
    <location>
        <begin position="270"/>
        <end position="292"/>
    </location>
</feature>
<keyword evidence="10" id="KW-1185">Reference proteome</keyword>
<dbReference type="GO" id="GO:0005886">
    <property type="term" value="C:plasma membrane"/>
    <property type="evidence" value="ECO:0007669"/>
    <property type="project" value="UniProtKB-SubCell"/>
</dbReference>
<reference evidence="9 10" key="1">
    <citation type="journal article" date="2010" name="Stand. Genomic Sci.">
        <title>Complete genome sequence of Haliangium ochraceum type strain (SMP-2).</title>
        <authorList>
            <consortium name="US DOE Joint Genome Institute (JGI-PGF)"/>
            <person name="Ivanova N."/>
            <person name="Daum C."/>
            <person name="Lang E."/>
            <person name="Abt B."/>
            <person name="Kopitz M."/>
            <person name="Saunders E."/>
            <person name="Lapidus A."/>
            <person name="Lucas S."/>
            <person name="Glavina Del Rio T."/>
            <person name="Nolan M."/>
            <person name="Tice H."/>
            <person name="Copeland A."/>
            <person name="Cheng J.F."/>
            <person name="Chen F."/>
            <person name="Bruce D."/>
            <person name="Goodwin L."/>
            <person name="Pitluck S."/>
            <person name="Mavromatis K."/>
            <person name="Pati A."/>
            <person name="Mikhailova N."/>
            <person name="Chen A."/>
            <person name="Palaniappan K."/>
            <person name="Land M."/>
            <person name="Hauser L."/>
            <person name="Chang Y.J."/>
            <person name="Jeffries C.D."/>
            <person name="Detter J.C."/>
            <person name="Brettin T."/>
            <person name="Rohde M."/>
            <person name="Goker M."/>
            <person name="Bristow J."/>
            <person name="Markowitz V."/>
            <person name="Eisen J.A."/>
            <person name="Hugenholtz P."/>
            <person name="Kyrpides N.C."/>
            <person name="Klenk H.P."/>
        </authorList>
    </citation>
    <scope>NUCLEOTIDE SEQUENCE [LARGE SCALE GENOMIC DNA]</scope>
    <source>
        <strain evidence="10">DSM 14365 / CIP 107738 / JCM 11303 / AJ 13395 / SMP-2</strain>
    </source>
</reference>
<feature type="transmembrane region" description="Helical" evidence="8">
    <location>
        <begin position="31"/>
        <end position="52"/>
    </location>
</feature>
<dbReference type="EMBL" id="CP001804">
    <property type="protein sequence ID" value="ACY16540.1"/>
    <property type="molecule type" value="Genomic_DNA"/>
</dbReference>
<keyword evidence="2" id="KW-0813">Transport</keyword>
<gene>
    <name evidence="9" type="ordered locus">Hoch_4041</name>
</gene>
<evidence type="ECO:0000256" key="7">
    <source>
        <dbReference type="ARBA" id="ARBA00023136"/>
    </source>
</evidence>
<organism evidence="9 10">
    <name type="scientific">Haliangium ochraceum (strain DSM 14365 / JCM 11303 / SMP-2)</name>
    <dbReference type="NCBI Taxonomy" id="502025"/>
    <lineage>
        <taxon>Bacteria</taxon>
        <taxon>Pseudomonadati</taxon>
        <taxon>Myxococcota</taxon>
        <taxon>Polyangia</taxon>
        <taxon>Haliangiales</taxon>
        <taxon>Kofleriaceae</taxon>
        <taxon>Haliangium</taxon>
    </lineage>
</organism>
<dbReference type="GO" id="GO:0008324">
    <property type="term" value="F:monoatomic cation transmembrane transporter activity"/>
    <property type="evidence" value="ECO:0007669"/>
    <property type="project" value="InterPro"/>
</dbReference>
<dbReference type="RefSeq" id="WP_012829138.1">
    <property type="nucleotide sequence ID" value="NC_013440.1"/>
</dbReference>
<evidence type="ECO:0000256" key="4">
    <source>
        <dbReference type="ARBA" id="ARBA00022692"/>
    </source>
</evidence>
<keyword evidence="9" id="KW-0378">Hydrolase</keyword>
<feature type="transmembrane region" description="Helical" evidence="8">
    <location>
        <begin position="304"/>
        <end position="326"/>
    </location>
</feature>
<dbReference type="HOGENOM" id="CLU_026429_3_0_7"/>
<dbReference type="InterPro" id="IPR003445">
    <property type="entry name" value="Cat_transpt"/>
</dbReference>
<evidence type="ECO:0000256" key="1">
    <source>
        <dbReference type="ARBA" id="ARBA00004651"/>
    </source>
</evidence>
<dbReference type="EC" id="3.6.3.14" evidence="9"/>
<evidence type="ECO:0000256" key="3">
    <source>
        <dbReference type="ARBA" id="ARBA00022475"/>
    </source>
</evidence>
<dbReference type="KEGG" id="hoh:Hoch_4041"/>
<evidence type="ECO:0000256" key="5">
    <source>
        <dbReference type="ARBA" id="ARBA00022989"/>
    </source>
</evidence>
<dbReference type="GO" id="GO:0016787">
    <property type="term" value="F:hydrolase activity"/>
    <property type="evidence" value="ECO:0007669"/>
    <property type="project" value="UniProtKB-KW"/>
</dbReference>
<evidence type="ECO:0000313" key="10">
    <source>
        <dbReference type="Proteomes" id="UP000001880"/>
    </source>
</evidence>
<sequence>MASSPDSGHSDALPAPPRAERPRAAATTLHVAALSGALAAAAPAPVAVASWLRVEISWPAVPTLAILSLVATLCLGLSSVVVRRRARPGRWLGALGIVLGTAGAADLLLASPVLALIMLVGATAAVNRLWAPEPMMRRLIHLAHPSVATARARGAAMAAVAVWLVVALRGLSPQPVGQAVLAVSLLAALGIIAGWLRREYRRYRWRAWIFIATAGCAAAAVAAAALAGSARVDALMLVPGAACLLLPMVTRPGLGRMDWWEPILGHPARFLVVSFAGLCVLGTVLLALPVALEADVPGVLPGAGLPLVDAAFTAVSAVCVTGLGVVDTPHTFGRLGELILLVLIQLGGLGIMAFSTAALGLLGRRMSLRYEGMVASLMSAQDRNRLHGATRQLIGFTLLTEAVGALVLALLFWQQGDDVASALWRGLFTSVSAFCNAGFSLQSDSLIPYQAAPAILHVIALLIIAGALSPAAALAVPELVRRRKARVSAQIKLALVTTAALLFGGALLMLTMEWDASLAGMSALDRVHNAWFHSVTLRTAGFNSTDLATTRPETFTVMLVWMFIGGNPGGTAGGAKTVTAALMILAVVAAIRGRAQAHAFGRRISHASVYRAAAIVTVGVLSVLGAVIALELTQAAELTPRMAIFEVVSALATVGLSIGGTALLDEVGKVVIIACMFMGRVGPLTMFMFLQSRSAEDHWQRPEEEINVG</sequence>
<feature type="transmembrane region" description="Helical" evidence="8">
    <location>
        <begin position="670"/>
        <end position="690"/>
    </location>
</feature>
<keyword evidence="7 8" id="KW-0472">Membrane</keyword>
<evidence type="ECO:0000256" key="8">
    <source>
        <dbReference type="SAM" id="Phobius"/>
    </source>
</evidence>
<feature type="transmembrane region" description="Helical" evidence="8">
    <location>
        <begin position="612"/>
        <end position="630"/>
    </location>
</feature>
<keyword evidence="4 8" id="KW-0812">Transmembrane</keyword>
<proteinExistence type="predicted"/>
<keyword evidence="6" id="KW-0406">Ion transport</keyword>
<protein>
    <submittedName>
        <fullName evidence="9">H(+)-transporting two-sector ATPase</fullName>
        <ecNumber evidence="9">3.6.3.14</ecNumber>
    </submittedName>
</protein>
<feature type="transmembrane region" description="Helical" evidence="8">
    <location>
        <begin position="571"/>
        <end position="591"/>
    </location>
</feature>
<dbReference type="STRING" id="502025.Hoch_4041"/>
<dbReference type="PANTHER" id="PTHR32024:SF1">
    <property type="entry name" value="KTR SYSTEM POTASSIUM UPTAKE PROTEIN B"/>
    <property type="match status" value="1"/>
</dbReference>
<feature type="transmembrane region" description="Helical" evidence="8">
    <location>
        <begin position="454"/>
        <end position="480"/>
    </location>
</feature>
<evidence type="ECO:0000256" key="2">
    <source>
        <dbReference type="ARBA" id="ARBA00022448"/>
    </source>
</evidence>
<feature type="transmembrane region" description="Helical" evidence="8">
    <location>
        <begin position="338"/>
        <end position="362"/>
    </location>
</feature>
<keyword evidence="3" id="KW-1003">Cell membrane</keyword>
<feature type="transmembrane region" description="Helical" evidence="8">
    <location>
        <begin position="152"/>
        <end position="171"/>
    </location>
</feature>
<feature type="transmembrane region" description="Helical" evidence="8">
    <location>
        <begin position="642"/>
        <end position="663"/>
    </location>
</feature>
<evidence type="ECO:0000256" key="6">
    <source>
        <dbReference type="ARBA" id="ARBA00023065"/>
    </source>
</evidence>
<dbReference type="eggNOG" id="COG0168">
    <property type="taxonomic scope" value="Bacteria"/>
</dbReference>
<feature type="transmembrane region" description="Helical" evidence="8">
    <location>
        <begin position="177"/>
        <end position="196"/>
    </location>
</feature>
<feature type="transmembrane region" description="Helical" evidence="8">
    <location>
        <begin position="393"/>
        <end position="413"/>
    </location>
</feature>
<feature type="transmembrane region" description="Helical" evidence="8">
    <location>
        <begin position="64"/>
        <end position="82"/>
    </location>
</feature>
<name>D0LJG6_HALO1</name>
<feature type="transmembrane region" description="Helical" evidence="8">
    <location>
        <begin position="492"/>
        <end position="512"/>
    </location>
</feature>
<dbReference type="Proteomes" id="UP000001880">
    <property type="component" value="Chromosome"/>
</dbReference>
<evidence type="ECO:0000313" key="9">
    <source>
        <dbReference type="EMBL" id="ACY16540.1"/>
    </source>
</evidence>
<feature type="transmembrane region" description="Helical" evidence="8">
    <location>
        <begin position="89"/>
        <end position="107"/>
    </location>
</feature>
<dbReference type="AlphaFoldDB" id="D0LJG6"/>
<keyword evidence="5 8" id="KW-1133">Transmembrane helix</keyword>
<dbReference type="GO" id="GO:0030001">
    <property type="term" value="P:metal ion transport"/>
    <property type="evidence" value="ECO:0007669"/>
    <property type="project" value="UniProtKB-ARBA"/>
</dbReference>
<dbReference type="PANTHER" id="PTHR32024">
    <property type="entry name" value="TRK SYSTEM POTASSIUM UPTAKE PROTEIN TRKG-RELATED"/>
    <property type="match status" value="1"/>
</dbReference>
<dbReference type="Pfam" id="PF02386">
    <property type="entry name" value="TrkH"/>
    <property type="match status" value="1"/>
</dbReference>
<comment type="subcellular location">
    <subcellularLocation>
        <location evidence="1">Cell membrane</location>
        <topology evidence="1">Multi-pass membrane protein</topology>
    </subcellularLocation>
</comment>